<feature type="region of interest" description="Disordered" evidence="1">
    <location>
        <begin position="72"/>
        <end position="113"/>
    </location>
</feature>
<reference evidence="3 4" key="1">
    <citation type="submission" date="2011-02" db="EMBL/GenBank/DDBJ databases">
        <title>The Genome Sequence of Sphaeroforma arctica JP610.</title>
        <authorList>
            <consortium name="The Broad Institute Genome Sequencing Platform"/>
            <person name="Russ C."/>
            <person name="Cuomo C."/>
            <person name="Young S.K."/>
            <person name="Zeng Q."/>
            <person name="Gargeya S."/>
            <person name="Alvarado L."/>
            <person name="Berlin A."/>
            <person name="Chapman S.B."/>
            <person name="Chen Z."/>
            <person name="Freedman E."/>
            <person name="Gellesch M."/>
            <person name="Goldberg J."/>
            <person name="Griggs A."/>
            <person name="Gujja S."/>
            <person name="Heilman E."/>
            <person name="Heiman D."/>
            <person name="Howarth C."/>
            <person name="Mehta T."/>
            <person name="Neiman D."/>
            <person name="Pearson M."/>
            <person name="Roberts A."/>
            <person name="Saif S."/>
            <person name="Shea T."/>
            <person name="Shenoy N."/>
            <person name="Sisk P."/>
            <person name="Stolte C."/>
            <person name="Sykes S."/>
            <person name="White J."/>
            <person name="Yandava C."/>
            <person name="Burger G."/>
            <person name="Gray M.W."/>
            <person name="Holland P.W.H."/>
            <person name="King N."/>
            <person name="Lang F.B.F."/>
            <person name="Roger A.J."/>
            <person name="Ruiz-Trillo I."/>
            <person name="Haas B."/>
            <person name="Nusbaum C."/>
            <person name="Birren B."/>
        </authorList>
    </citation>
    <scope>NUCLEOTIDE SEQUENCE [LARGE SCALE GENOMIC DNA]</scope>
    <source>
        <strain evidence="3 4">JP610</strain>
    </source>
</reference>
<dbReference type="Proteomes" id="UP000054560">
    <property type="component" value="Unassembled WGS sequence"/>
</dbReference>
<accession>A0A0L0FMN0</accession>
<feature type="signal peptide" evidence="2">
    <location>
        <begin position="1"/>
        <end position="22"/>
    </location>
</feature>
<name>A0A0L0FMN0_9EUKA</name>
<keyword evidence="4" id="KW-1185">Reference proteome</keyword>
<dbReference type="AlphaFoldDB" id="A0A0L0FMN0"/>
<evidence type="ECO:0000313" key="4">
    <source>
        <dbReference type="Proteomes" id="UP000054560"/>
    </source>
</evidence>
<evidence type="ECO:0008006" key="5">
    <source>
        <dbReference type="Google" id="ProtNLM"/>
    </source>
</evidence>
<organism evidence="3 4">
    <name type="scientific">Sphaeroforma arctica JP610</name>
    <dbReference type="NCBI Taxonomy" id="667725"/>
    <lineage>
        <taxon>Eukaryota</taxon>
        <taxon>Ichthyosporea</taxon>
        <taxon>Ichthyophonida</taxon>
        <taxon>Sphaeroforma</taxon>
    </lineage>
</organism>
<proteinExistence type="predicted"/>
<feature type="compositionally biased region" description="Low complexity" evidence="1">
    <location>
        <begin position="72"/>
        <end position="96"/>
    </location>
</feature>
<feature type="chain" id="PRO_5005538679" description="Sushi domain-containing protein" evidence="2">
    <location>
        <begin position="23"/>
        <end position="129"/>
    </location>
</feature>
<dbReference type="RefSeq" id="XP_014151912.1">
    <property type="nucleotide sequence ID" value="XM_014296437.1"/>
</dbReference>
<gene>
    <name evidence="3" type="ORF">SARC_09543</name>
</gene>
<evidence type="ECO:0000256" key="2">
    <source>
        <dbReference type="SAM" id="SignalP"/>
    </source>
</evidence>
<evidence type="ECO:0000256" key="1">
    <source>
        <dbReference type="SAM" id="MobiDB-lite"/>
    </source>
</evidence>
<sequence>MVCCKTIIALAWMAIAAGVTEALPSTGYLSCRYRRQTYTQGQRVTGQTLTCICSNGKWISCVGNNGNGNYQNNNNSYLNNDQNNNQNNNNNNDGNQVDMEMEEEPEYFPPIGLNEQLDALRYKRSAGRQ</sequence>
<protein>
    <recommendedName>
        <fullName evidence="5">Sushi domain-containing protein</fullName>
    </recommendedName>
</protein>
<dbReference type="EMBL" id="KQ242578">
    <property type="protein sequence ID" value="KNC78010.1"/>
    <property type="molecule type" value="Genomic_DNA"/>
</dbReference>
<keyword evidence="2" id="KW-0732">Signal</keyword>
<dbReference type="GeneID" id="25910047"/>
<evidence type="ECO:0000313" key="3">
    <source>
        <dbReference type="EMBL" id="KNC78010.1"/>
    </source>
</evidence>